<dbReference type="PANTHER" id="PTHR12984">
    <property type="entry name" value="SCY1-RELATED S/T PROTEIN KINASE-LIKE"/>
    <property type="match status" value="1"/>
</dbReference>
<dbReference type="AlphaFoldDB" id="A0AAD9J0S0"/>
<protein>
    <recommendedName>
        <fullName evidence="3">Protein kinase domain-containing protein</fullName>
    </recommendedName>
</protein>
<dbReference type="SMART" id="SM00220">
    <property type="entry name" value="S_TKc"/>
    <property type="match status" value="1"/>
</dbReference>
<name>A0AAD9J0S0_9ANNE</name>
<evidence type="ECO:0000256" key="1">
    <source>
        <dbReference type="ARBA" id="ARBA00038349"/>
    </source>
</evidence>
<dbReference type="GO" id="GO:0004672">
    <property type="term" value="F:protein kinase activity"/>
    <property type="evidence" value="ECO:0007669"/>
    <property type="project" value="InterPro"/>
</dbReference>
<feature type="compositionally biased region" description="Polar residues" evidence="2">
    <location>
        <begin position="746"/>
        <end position="761"/>
    </location>
</feature>
<feature type="compositionally biased region" description="Basic and acidic residues" evidence="2">
    <location>
        <begin position="840"/>
        <end position="849"/>
    </location>
</feature>
<feature type="region of interest" description="Disordered" evidence="2">
    <location>
        <begin position="794"/>
        <end position="850"/>
    </location>
</feature>
<dbReference type="Pfam" id="PF00069">
    <property type="entry name" value="Pkinase"/>
    <property type="match status" value="1"/>
</dbReference>
<dbReference type="Gene3D" id="1.25.10.10">
    <property type="entry name" value="Leucine-rich Repeat Variant"/>
    <property type="match status" value="1"/>
</dbReference>
<dbReference type="PANTHER" id="PTHR12984:SF16">
    <property type="entry name" value="BLACK MATCH, ISOFORM H"/>
    <property type="match status" value="1"/>
</dbReference>
<dbReference type="SUPFAM" id="SSF56112">
    <property type="entry name" value="Protein kinase-like (PK-like)"/>
    <property type="match status" value="1"/>
</dbReference>
<evidence type="ECO:0000256" key="2">
    <source>
        <dbReference type="SAM" id="MobiDB-lite"/>
    </source>
</evidence>
<feature type="region of interest" description="Disordered" evidence="2">
    <location>
        <begin position="745"/>
        <end position="766"/>
    </location>
</feature>
<dbReference type="EMBL" id="JAODUP010000754">
    <property type="protein sequence ID" value="KAK2144462.1"/>
    <property type="molecule type" value="Genomic_DNA"/>
</dbReference>
<keyword evidence="5" id="KW-1185">Reference proteome</keyword>
<dbReference type="Gene3D" id="3.30.200.20">
    <property type="entry name" value="Phosphorylase Kinase, domain 1"/>
    <property type="match status" value="1"/>
</dbReference>
<dbReference type="GO" id="GO:0005524">
    <property type="term" value="F:ATP binding"/>
    <property type="evidence" value="ECO:0007669"/>
    <property type="project" value="InterPro"/>
</dbReference>
<feature type="domain" description="Protein kinase" evidence="3">
    <location>
        <begin position="14"/>
        <end position="345"/>
    </location>
</feature>
<evidence type="ECO:0000313" key="5">
    <source>
        <dbReference type="Proteomes" id="UP001208570"/>
    </source>
</evidence>
<sequence length="943" mass="107912">MGTTVVEEWPELMRYPERHLLTGPFYKMADAVLFLNPLKHVCRQMMKYDNNQPARGWHDAKTRNGVSNMQPHHSIVRCKEVSVFMFEKRIADKLHKPKRREMVTEVLRREVKNLSKLKHPKILRVIHPLEECHESLAFATEPVVASLANLLGHTERLPANISQEIKDHSFMEIEIKYGVLQIAEALWYLHMSERILHGNVCPASIIVTKRGMWKLAGLGFAEKPKDGKDLYPLTPWSSKMPKMAQPDLDYIAPEQQLETAKHATTYSDMFSFGMVICSIYNDGHSLIQANHNTATYVKKTEMMTELFSDVAHRMPLPLVEPVEKMINKDIRYRPTSQSFMMLRYFDDLVVRCMQMLDVVDSKDLSQKIEFFTKLTQAVPNFPRKLLYNSVFPMLQEQLNYSDVLVLVLPSLLSMIEHATADDYKLYLQPELRRIFNMSRPVQGTVYLLEKLDLIMAKSTEEEIKSDVLPMIFSTLESNSIQGQICFNVSFQEAAINVFSTIKKYLDDQTMRKLVLPKAKGIFTKSTNVRTKLNALACIHRLIDTLDKMMILDEVLPFLTEIQCQDVDIIMSVVGIYKHMLQDKKYGLTQNLLATKVMPTLIPYTATPGLDLDQFNTLMGVLREMLDQIDRQRRSKMLSEVPDHNALELRRTSLQQMYYLASRANAIRLPEEYLLMASMGKRPSFGSNSSLGSGYSVGRYSPRRTSIDMRYTVFDPPKQEGTTNKLNLLSVDEAYYNNRFRRKSFDYTPSTPELQTRGSSESLGPKTYRRHSSFQGLGLEEQAVLDKIVRERRASLVPPQPGNPHILVSEASGSDLSDPMFFGTPRRSSTQSMGPVVVPEPGRRDSRGRLLDLPNQQRRSSFQGICESAQKTPNKQNPEQTAISDMKTSSVETMTLGGQENVMPTRSKPSRRLGYCYRFTAVSNLDINSSPPREKHWNKRAGLK</sequence>
<comment type="similarity">
    <text evidence="1">Belongs to the protein kinase superfamily.</text>
</comment>
<dbReference type="CDD" id="cd14011">
    <property type="entry name" value="PK_SCY1_like"/>
    <property type="match status" value="1"/>
</dbReference>
<dbReference type="SUPFAM" id="SSF48371">
    <property type="entry name" value="ARM repeat"/>
    <property type="match status" value="1"/>
</dbReference>
<reference evidence="4" key="1">
    <citation type="journal article" date="2023" name="Mol. Biol. Evol.">
        <title>Third-Generation Sequencing Reveals the Adaptive Role of the Epigenome in Three Deep-Sea Polychaetes.</title>
        <authorList>
            <person name="Perez M."/>
            <person name="Aroh O."/>
            <person name="Sun Y."/>
            <person name="Lan Y."/>
            <person name="Juniper S.K."/>
            <person name="Young C.R."/>
            <person name="Angers B."/>
            <person name="Qian P.Y."/>
        </authorList>
    </citation>
    <scope>NUCLEOTIDE SEQUENCE</scope>
    <source>
        <strain evidence="4">P08H-3</strain>
    </source>
</reference>
<dbReference type="InterPro" id="IPR011009">
    <property type="entry name" value="Kinase-like_dom_sf"/>
</dbReference>
<dbReference type="InterPro" id="IPR011989">
    <property type="entry name" value="ARM-like"/>
</dbReference>
<organism evidence="4 5">
    <name type="scientific">Paralvinella palmiformis</name>
    <dbReference type="NCBI Taxonomy" id="53620"/>
    <lineage>
        <taxon>Eukaryota</taxon>
        <taxon>Metazoa</taxon>
        <taxon>Spiralia</taxon>
        <taxon>Lophotrochozoa</taxon>
        <taxon>Annelida</taxon>
        <taxon>Polychaeta</taxon>
        <taxon>Sedentaria</taxon>
        <taxon>Canalipalpata</taxon>
        <taxon>Terebellida</taxon>
        <taxon>Terebelliformia</taxon>
        <taxon>Alvinellidae</taxon>
        <taxon>Paralvinella</taxon>
    </lineage>
</organism>
<evidence type="ECO:0000313" key="4">
    <source>
        <dbReference type="EMBL" id="KAK2144462.1"/>
    </source>
</evidence>
<comment type="caution">
    <text evidence="4">The sequence shown here is derived from an EMBL/GenBank/DDBJ whole genome shotgun (WGS) entry which is preliminary data.</text>
</comment>
<dbReference type="InterPro" id="IPR051177">
    <property type="entry name" value="CIK-Related_Protein"/>
</dbReference>
<proteinExistence type="inferred from homology"/>
<gene>
    <name evidence="4" type="ORF">LSH36_754g01001</name>
</gene>
<dbReference type="InterPro" id="IPR000719">
    <property type="entry name" value="Prot_kinase_dom"/>
</dbReference>
<dbReference type="Gene3D" id="1.10.510.10">
    <property type="entry name" value="Transferase(Phosphotransferase) domain 1"/>
    <property type="match status" value="1"/>
</dbReference>
<evidence type="ECO:0000259" key="3">
    <source>
        <dbReference type="PROSITE" id="PS50011"/>
    </source>
</evidence>
<accession>A0AAD9J0S0</accession>
<dbReference type="InterPro" id="IPR016024">
    <property type="entry name" value="ARM-type_fold"/>
</dbReference>
<dbReference type="PROSITE" id="PS50011">
    <property type="entry name" value="PROTEIN_KINASE_DOM"/>
    <property type="match status" value="1"/>
</dbReference>
<dbReference type="Proteomes" id="UP001208570">
    <property type="component" value="Unassembled WGS sequence"/>
</dbReference>